<dbReference type="Gene3D" id="3.50.50.60">
    <property type="entry name" value="FAD/NAD(P)-binding domain"/>
    <property type="match status" value="1"/>
</dbReference>
<dbReference type="OrthoDB" id="1878542at2759"/>
<accession>A0A7R7XIW1</accession>
<keyword evidence="3" id="KW-0274">FAD</keyword>
<name>A0A7R7XIW1_9EURO</name>
<dbReference type="PANTHER" id="PTHR13789:SF238">
    <property type="entry name" value="PUTATIVE (AFU_ORTHOLOGUE AFUA_2G01680)-RELATED"/>
    <property type="match status" value="1"/>
</dbReference>
<keyword evidence="6" id="KW-0732">Signal</keyword>
<dbReference type="GO" id="GO:0004497">
    <property type="term" value="F:monooxygenase activity"/>
    <property type="evidence" value="ECO:0007669"/>
    <property type="project" value="UniProtKB-KW"/>
</dbReference>
<feature type="chain" id="PRO_5031343186" description="FAD-binding domain-containing protein" evidence="6">
    <location>
        <begin position="19"/>
        <end position="421"/>
    </location>
</feature>
<dbReference type="SUPFAM" id="SSF51905">
    <property type="entry name" value="FAD/NAD(P)-binding domain"/>
    <property type="match status" value="1"/>
</dbReference>
<keyword evidence="5" id="KW-0503">Monooxygenase</keyword>
<feature type="signal peptide" evidence="6">
    <location>
        <begin position="1"/>
        <end position="18"/>
    </location>
</feature>
<reference evidence="8" key="1">
    <citation type="submission" date="2021-01" db="EMBL/GenBank/DDBJ databases">
        <authorList>
            <consortium name="Aspergillus puulaauensis MK2 genome sequencing consortium"/>
            <person name="Kazuki M."/>
            <person name="Futagami T."/>
        </authorList>
    </citation>
    <scope>NUCLEOTIDE SEQUENCE</scope>
    <source>
        <strain evidence="8">MK2</strain>
    </source>
</reference>
<evidence type="ECO:0000259" key="7">
    <source>
        <dbReference type="Pfam" id="PF01494"/>
    </source>
</evidence>
<dbReference type="InterPro" id="IPR050493">
    <property type="entry name" value="FAD-dep_Monooxygenase_BioMet"/>
</dbReference>
<evidence type="ECO:0000256" key="4">
    <source>
        <dbReference type="ARBA" id="ARBA00023002"/>
    </source>
</evidence>
<keyword evidence="9" id="KW-1185">Reference proteome</keyword>
<sequence>MNIIIVGAGLAGLGSALALKSSAPSLEVLVLESALELAEIGAGLQLTPNATRLLLHWGLGERLEQVATSPEVFTISSYKGDRLLGRRNGFGSEMMSKYGAPFWDMHRADLQLAMFERAQELGVRFRFGATVTDYDFEGATVSLSNGDEVSADLVIAADGLWSRARPKFLGNNESPLSTGDLAYRIVLNTNTIKDEDLKQFVSKPRVHLWPGPDCHAIYYPLRNNTMINIVLLVPDDLPEDVAKAPGDIGQMKELFRDWDPLLQRLLALVPDVQKWRLMHNTEMEIWYNEKGTIVFLGDSCHPMLPYMAQGANSALEDAAVLGSLIAKAQDRSDLPGVLQVYQRLRKPRSLELVEGSLRQRHTNHLRDGVEQEQRDKALKDQFEEPLPGLDPLSQGRVYSYNAIEEANMAWKHFVQNDKSIA</sequence>
<dbReference type="EMBL" id="AP024444">
    <property type="protein sequence ID" value="BCS21768.1"/>
    <property type="molecule type" value="Genomic_DNA"/>
</dbReference>
<reference evidence="8" key="2">
    <citation type="submission" date="2021-02" db="EMBL/GenBank/DDBJ databases">
        <title>Aspergillus puulaauensis MK2 genome sequence.</title>
        <authorList>
            <person name="Futagami T."/>
            <person name="Mori K."/>
            <person name="Kadooka C."/>
            <person name="Tanaka T."/>
        </authorList>
    </citation>
    <scope>NUCLEOTIDE SEQUENCE</scope>
    <source>
        <strain evidence="8">MK2</strain>
    </source>
</reference>
<evidence type="ECO:0000256" key="5">
    <source>
        <dbReference type="ARBA" id="ARBA00023033"/>
    </source>
</evidence>
<dbReference type="PANTHER" id="PTHR13789">
    <property type="entry name" value="MONOOXYGENASE"/>
    <property type="match status" value="1"/>
</dbReference>
<dbReference type="InterPro" id="IPR036188">
    <property type="entry name" value="FAD/NAD-bd_sf"/>
</dbReference>
<protein>
    <recommendedName>
        <fullName evidence="7">FAD-binding domain-containing protein</fullName>
    </recommendedName>
</protein>
<keyword evidence="4" id="KW-0560">Oxidoreductase</keyword>
<evidence type="ECO:0000313" key="9">
    <source>
        <dbReference type="Proteomes" id="UP000654913"/>
    </source>
</evidence>
<dbReference type="PRINTS" id="PR00420">
    <property type="entry name" value="RNGMNOXGNASE"/>
</dbReference>
<evidence type="ECO:0000256" key="3">
    <source>
        <dbReference type="ARBA" id="ARBA00022827"/>
    </source>
</evidence>
<dbReference type="GeneID" id="64971773"/>
<dbReference type="AlphaFoldDB" id="A0A7R7XIW1"/>
<dbReference type="InterPro" id="IPR002938">
    <property type="entry name" value="FAD-bd"/>
</dbReference>
<evidence type="ECO:0000313" key="8">
    <source>
        <dbReference type="EMBL" id="BCS21768.1"/>
    </source>
</evidence>
<gene>
    <name evidence="8" type="ORF">APUU_22200S</name>
</gene>
<evidence type="ECO:0000256" key="1">
    <source>
        <dbReference type="ARBA" id="ARBA00007992"/>
    </source>
</evidence>
<dbReference type="SUPFAM" id="SSF54373">
    <property type="entry name" value="FAD-linked reductases, C-terminal domain"/>
    <property type="match status" value="1"/>
</dbReference>
<dbReference type="RefSeq" id="XP_041553962.1">
    <property type="nucleotide sequence ID" value="XM_041701036.1"/>
</dbReference>
<proteinExistence type="inferred from homology"/>
<feature type="domain" description="FAD-binding" evidence="7">
    <location>
        <begin position="2"/>
        <end position="354"/>
    </location>
</feature>
<comment type="similarity">
    <text evidence="1">Belongs to the paxM FAD-dependent monooxygenase family.</text>
</comment>
<dbReference type="Pfam" id="PF01494">
    <property type="entry name" value="FAD_binding_3"/>
    <property type="match status" value="1"/>
</dbReference>
<organism evidence="8 9">
    <name type="scientific">Aspergillus puulaauensis</name>
    <dbReference type="NCBI Taxonomy" id="1220207"/>
    <lineage>
        <taxon>Eukaryota</taxon>
        <taxon>Fungi</taxon>
        <taxon>Dikarya</taxon>
        <taxon>Ascomycota</taxon>
        <taxon>Pezizomycotina</taxon>
        <taxon>Eurotiomycetes</taxon>
        <taxon>Eurotiomycetidae</taxon>
        <taxon>Eurotiales</taxon>
        <taxon>Aspergillaceae</taxon>
        <taxon>Aspergillus</taxon>
    </lineage>
</organism>
<evidence type="ECO:0000256" key="6">
    <source>
        <dbReference type="SAM" id="SignalP"/>
    </source>
</evidence>
<dbReference type="Proteomes" id="UP000654913">
    <property type="component" value="Chromosome 2"/>
</dbReference>
<dbReference type="FunFam" id="3.50.50.60:FF:000115">
    <property type="entry name" value="Salicylate hydroxylase, putative"/>
    <property type="match status" value="1"/>
</dbReference>
<dbReference type="GO" id="GO:0071949">
    <property type="term" value="F:FAD binding"/>
    <property type="evidence" value="ECO:0007669"/>
    <property type="project" value="InterPro"/>
</dbReference>
<evidence type="ECO:0000256" key="2">
    <source>
        <dbReference type="ARBA" id="ARBA00022630"/>
    </source>
</evidence>
<dbReference type="KEGG" id="apuu:APUU_22200S"/>
<keyword evidence="2" id="KW-0285">Flavoprotein</keyword>